<evidence type="ECO:0000259" key="2">
    <source>
        <dbReference type="Pfam" id="PF21784"/>
    </source>
</evidence>
<dbReference type="Pfam" id="PF21784">
    <property type="entry name" value="Bflower"/>
    <property type="match status" value="1"/>
</dbReference>
<protein>
    <recommendedName>
        <fullName evidence="2">4-fold beta flower domain-containing protein</fullName>
    </recommendedName>
</protein>
<dbReference type="EMBL" id="CP098242">
    <property type="protein sequence ID" value="WAW09267.1"/>
    <property type="molecule type" value="Genomic_DNA"/>
</dbReference>
<feature type="region of interest" description="Disordered" evidence="1">
    <location>
        <begin position="71"/>
        <end position="104"/>
    </location>
</feature>
<reference evidence="3" key="1">
    <citation type="journal article" date="2022" name="Front. Microbiol.">
        <title>New perspectives on an old grouping: The genomic and phenotypic variability of Oxalobacter formigenes and the implications for calcium oxalate stone prevention.</title>
        <authorList>
            <person name="Chmiel J.A."/>
            <person name="Carr C."/>
            <person name="Stuivenberg G.A."/>
            <person name="Venema R."/>
            <person name="Chanyi R.M."/>
            <person name="Al K.F."/>
            <person name="Giguere D."/>
            <person name="Say H."/>
            <person name="Akouris P.P."/>
            <person name="Dominguez Romero S.A."/>
            <person name="Kwong A."/>
            <person name="Tai V."/>
            <person name="Koval S.F."/>
            <person name="Razvi H."/>
            <person name="Bjazevic J."/>
            <person name="Burton J.P."/>
        </authorList>
    </citation>
    <scope>NUCLEOTIDE SEQUENCE</scope>
    <source>
        <strain evidence="3">WoOx3</strain>
    </source>
</reference>
<dbReference type="Proteomes" id="UP001156215">
    <property type="component" value="Chromosome"/>
</dbReference>
<accession>A0A9E9P1V7</accession>
<keyword evidence="4" id="KW-1185">Reference proteome</keyword>
<organism evidence="3 4">
    <name type="scientific">Oxalobacter vibrioformis</name>
    <dbReference type="NCBI Taxonomy" id="933080"/>
    <lineage>
        <taxon>Bacteria</taxon>
        <taxon>Pseudomonadati</taxon>
        <taxon>Pseudomonadota</taxon>
        <taxon>Betaproteobacteria</taxon>
        <taxon>Burkholderiales</taxon>
        <taxon>Oxalobacteraceae</taxon>
        <taxon>Oxalobacter</taxon>
    </lineage>
</organism>
<feature type="domain" description="4-fold beta flower" evidence="2">
    <location>
        <begin position="6"/>
        <end position="115"/>
    </location>
</feature>
<proteinExistence type="predicted"/>
<evidence type="ECO:0000313" key="4">
    <source>
        <dbReference type="Proteomes" id="UP001156215"/>
    </source>
</evidence>
<dbReference type="AlphaFoldDB" id="A0A9E9P1V7"/>
<evidence type="ECO:0000256" key="1">
    <source>
        <dbReference type="SAM" id="MobiDB-lite"/>
    </source>
</evidence>
<sequence>MDQLNLYDKSGGALVYLNNDNYIYQYGGTPVASVLDSAVYDLQGNHVGWFFDGWVTDVNGKAILYSRGSSMQAIPKPGMRPDPPKKERKPVPAAPERKPTNTIPAKITTWSKQAAGDVLGTPMEYEVQPNWQFIDIRDVMMKGHDVKK</sequence>
<name>A0A9E9P1V7_9BURK</name>
<gene>
    <name evidence="3" type="ORF">NB640_08300</name>
</gene>
<dbReference type="RefSeq" id="WP_269308263.1">
    <property type="nucleotide sequence ID" value="NZ_CP098242.1"/>
</dbReference>
<dbReference type="KEGG" id="ovb:NB640_08300"/>
<dbReference type="InterPro" id="IPR048911">
    <property type="entry name" value="Bflower"/>
</dbReference>
<evidence type="ECO:0000313" key="3">
    <source>
        <dbReference type="EMBL" id="WAW09267.1"/>
    </source>
</evidence>